<keyword evidence="4" id="KW-1185">Reference proteome</keyword>
<evidence type="ECO:0000313" key="2">
    <source>
        <dbReference type="EMBL" id="TWT91397.1"/>
    </source>
</evidence>
<dbReference type="AlphaFoldDB" id="A0A5C5ZWQ7"/>
<dbReference type="EMBL" id="SJPM01000015">
    <property type="protein sequence ID" value="TWT91446.1"/>
    <property type="molecule type" value="Genomic_DNA"/>
</dbReference>
<name>A0A5C5ZWQ7_9BACT</name>
<accession>A0A5C5ZWQ7</accession>
<dbReference type="RefSeq" id="WP_146581301.1">
    <property type="nucleotide sequence ID" value="NZ_SJPM01000015.1"/>
</dbReference>
<dbReference type="OrthoDB" id="298442at2"/>
<feature type="region of interest" description="Disordered" evidence="1">
    <location>
        <begin position="1"/>
        <end position="25"/>
    </location>
</feature>
<organism evidence="2 4">
    <name type="scientific">Neorhodopirellula pilleata</name>
    <dbReference type="NCBI Taxonomy" id="2714738"/>
    <lineage>
        <taxon>Bacteria</taxon>
        <taxon>Pseudomonadati</taxon>
        <taxon>Planctomycetota</taxon>
        <taxon>Planctomycetia</taxon>
        <taxon>Pirellulales</taxon>
        <taxon>Pirellulaceae</taxon>
        <taxon>Neorhodopirellula</taxon>
    </lineage>
</organism>
<comment type="caution">
    <text evidence="2">The sequence shown here is derived from an EMBL/GenBank/DDBJ whole genome shotgun (WGS) entry which is preliminary data.</text>
</comment>
<sequence>MAKKKSAAQHVDAPEAAPPRVKVDAENPKLSKAMLERLLWLNMQRRTLESETRKLRTEEDQLRDVAFAWLEERGVKSVKKFGIRVGQKIGRAYVAWQKAFIAECGSEAADKLAASAPKSVSLEIVREA</sequence>
<reference evidence="2 4" key="1">
    <citation type="submission" date="2019-02" db="EMBL/GenBank/DDBJ databases">
        <title>Deep-cultivation of Planctomycetes and their phenomic and genomic characterization uncovers novel biology.</title>
        <authorList>
            <person name="Wiegand S."/>
            <person name="Jogler M."/>
            <person name="Boedeker C."/>
            <person name="Pinto D."/>
            <person name="Vollmers J."/>
            <person name="Rivas-Marin E."/>
            <person name="Kohn T."/>
            <person name="Peeters S.H."/>
            <person name="Heuer A."/>
            <person name="Rast P."/>
            <person name="Oberbeckmann S."/>
            <person name="Bunk B."/>
            <person name="Jeske O."/>
            <person name="Meyerdierks A."/>
            <person name="Storesund J.E."/>
            <person name="Kallscheuer N."/>
            <person name="Luecker S."/>
            <person name="Lage O.M."/>
            <person name="Pohl T."/>
            <person name="Merkel B.J."/>
            <person name="Hornburger P."/>
            <person name="Mueller R.-W."/>
            <person name="Bruemmer F."/>
            <person name="Labrenz M."/>
            <person name="Spormann A.M."/>
            <person name="Op Den Camp H."/>
            <person name="Overmann J."/>
            <person name="Amann R."/>
            <person name="Jetten M.S.M."/>
            <person name="Mascher T."/>
            <person name="Medema M.H."/>
            <person name="Devos D.P."/>
            <person name="Kaster A.-K."/>
            <person name="Ovreas L."/>
            <person name="Rohde M."/>
            <person name="Galperin M.Y."/>
            <person name="Jogler C."/>
        </authorList>
    </citation>
    <scope>NUCLEOTIDE SEQUENCE [LARGE SCALE GENOMIC DNA]</scope>
    <source>
        <strain evidence="2 4">Pla100</strain>
    </source>
</reference>
<proteinExistence type="predicted"/>
<evidence type="ECO:0000256" key="1">
    <source>
        <dbReference type="SAM" id="MobiDB-lite"/>
    </source>
</evidence>
<gene>
    <name evidence="2" type="ORF">Pla100_52470</name>
    <name evidence="3" type="ORF">Pla100_52960</name>
</gene>
<dbReference type="EMBL" id="SJPM01000015">
    <property type="protein sequence ID" value="TWT91397.1"/>
    <property type="molecule type" value="Genomic_DNA"/>
</dbReference>
<dbReference type="Proteomes" id="UP000316213">
    <property type="component" value="Unassembled WGS sequence"/>
</dbReference>
<evidence type="ECO:0000313" key="4">
    <source>
        <dbReference type="Proteomes" id="UP000316213"/>
    </source>
</evidence>
<evidence type="ECO:0000313" key="3">
    <source>
        <dbReference type="EMBL" id="TWT91446.1"/>
    </source>
</evidence>
<protein>
    <submittedName>
        <fullName evidence="2">Uncharacterized protein</fullName>
    </submittedName>
</protein>